<gene>
    <name evidence="3" type="ORF">Dsin_028727</name>
</gene>
<evidence type="ECO:0000259" key="2">
    <source>
        <dbReference type="Pfam" id="PF24714"/>
    </source>
</evidence>
<dbReference type="InterPro" id="IPR033337">
    <property type="entry name" value="TORTIFOLIA1/SINE1-2"/>
</dbReference>
<sequence>MSTPSTKSSESTKPTSQNQQTTPSSTSTSRSSSLSSHLAMVERKQRILTSLSKLTDRDTHQIAIEDLEKTIQSLSQDTVPMLLNCLYESSNDPKPAVKKESERLLGLVCQCHSEPTSTHVTNVIAHVVKRLKDIDSGSKRRVATLSQVRCGLNLVSFVIEFRLALWEQLLESLENLLQTILECLGSTYWATRNYCAELISMTEALQLWKKIVGKGDTGSDDQKDSLSKGKGGSIPDKAVVILKKKTPALTDKEPNPLFFQKLQMRGSGDLLVEVAVPHRCLNSSNPNNEEELGPDDSDSRGSWRDNKDSSIPAASHEHAAGMLEFFIKDWGLERVVEDMARDLSISSGRRGGNFLVDFEGSTNRSLRKYNGFPDYSSAKYNGRIPFGERFALSDGGDSGIRARRPPGAGPADGRSSTSEHEIDQVGNRRAWNKGAGPDRFGEGHSARSVWQASKDEATLEAIRVAGMDGGTSRPEMTAEALGGDNFG</sequence>
<feature type="region of interest" description="Disordered" evidence="1">
    <location>
        <begin position="282"/>
        <end position="311"/>
    </location>
</feature>
<reference evidence="3" key="1">
    <citation type="journal article" date="2023" name="Plant J.">
        <title>Genome sequences and population genomics provide insights into the demographic history, inbreeding, and mutation load of two 'living fossil' tree species of Dipteronia.</title>
        <authorList>
            <person name="Feng Y."/>
            <person name="Comes H.P."/>
            <person name="Chen J."/>
            <person name="Zhu S."/>
            <person name="Lu R."/>
            <person name="Zhang X."/>
            <person name="Li P."/>
            <person name="Qiu J."/>
            <person name="Olsen K.M."/>
            <person name="Qiu Y."/>
        </authorList>
    </citation>
    <scope>NUCLEOTIDE SEQUENCE</scope>
    <source>
        <strain evidence="3">NBL</strain>
    </source>
</reference>
<accession>A0AAD9ZSL5</accession>
<dbReference type="GO" id="GO:0008017">
    <property type="term" value="F:microtubule binding"/>
    <property type="evidence" value="ECO:0007669"/>
    <property type="project" value="InterPro"/>
</dbReference>
<name>A0AAD9ZSL5_9ROSI</name>
<feature type="domain" description="TORTIFOLIA1/SINE1-2 N-terminal" evidence="2">
    <location>
        <begin position="42"/>
        <end position="137"/>
    </location>
</feature>
<dbReference type="Proteomes" id="UP001281410">
    <property type="component" value="Unassembled WGS sequence"/>
</dbReference>
<evidence type="ECO:0000313" key="3">
    <source>
        <dbReference type="EMBL" id="KAK3189166.1"/>
    </source>
</evidence>
<protein>
    <recommendedName>
        <fullName evidence="2">TORTIFOLIA1/SINE1-2 N-terminal domain-containing protein</fullName>
    </recommendedName>
</protein>
<dbReference type="Pfam" id="PF24714">
    <property type="entry name" value="TOR1L1_N"/>
    <property type="match status" value="1"/>
</dbReference>
<organism evidence="3 4">
    <name type="scientific">Dipteronia sinensis</name>
    <dbReference type="NCBI Taxonomy" id="43782"/>
    <lineage>
        <taxon>Eukaryota</taxon>
        <taxon>Viridiplantae</taxon>
        <taxon>Streptophyta</taxon>
        <taxon>Embryophyta</taxon>
        <taxon>Tracheophyta</taxon>
        <taxon>Spermatophyta</taxon>
        <taxon>Magnoliopsida</taxon>
        <taxon>eudicotyledons</taxon>
        <taxon>Gunneridae</taxon>
        <taxon>Pentapetalae</taxon>
        <taxon>rosids</taxon>
        <taxon>malvids</taxon>
        <taxon>Sapindales</taxon>
        <taxon>Sapindaceae</taxon>
        <taxon>Hippocastanoideae</taxon>
        <taxon>Acereae</taxon>
        <taxon>Dipteronia</taxon>
    </lineage>
</organism>
<dbReference type="AlphaFoldDB" id="A0AAD9ZSL5"/>
<dbReference type="InterPro" id="IPR057600">
    <property type="entry name" value="TORTIFOLIA1/SINE1-2_N"/>
</dbReference>
<dbReference type="GO" id="GO:0010005">
    <property type="term" value="C:cortical microtubule, transverse to long axis"/>
    <property type="evidence" value="ECO:0007669"/>
    <property type="project" value="TreeGrafter"/>
</dbReference>
<evidence type="ECO:0000256" key="1">
    <source>
        <dbReference type="SAM" id="MobiDB-lite"/>
    </source>
</evidence>
<feature type="region of interest" description="Disordered" evidence="1">
    <location>
        <begin position="465"/>
        <end position="487"/>
    </location>
</feature>
<evidence type="ECO:0000313" key="4">
    <source>
        <dbReference type="Proteomes" id="UP001281410"/>
    </source>
</evidence>
<dbReference type="PANTHER" id="PTHR31355:SF7">
    <property type="entry name" value="MICROTUBULE-ASSOCIATED PROTEIN TORTIFOLIA1"/>
    <property type="match status" value="1"/>
</dbReference>
<dbReference type="GO" id="GO:0010031">
    <property type="term" value="P:circumnutation"/>
    <property type="evidence" value="ECO:0007669"/>
    <property type="project" value="TreeGrafter"/>
</dbReference>
<feature type="region of interest" description="Disordered" evidence="1">
    <location>
        <begin position="1"/>
        <end position="40"/>
    </location>
</feature>
<keyword evidence="4" id="KW-1185">Reference proteome</keyword>
<dbReference type="GO" id="GO:0009826">
    <property type="term" value="P:unidimensional cell growth"/>
    <property type="evidence" value="ECO:0007669"/>
    <property type="project" value="TreeGrafter"/>
</dbReference>
<proteinExistence type="predicted"/>
<feature type="compositionally biased region" description="Low complexity" evidence="1">
    <location>
        <begin position="1"/>
        <end position="36"/>
    </location>
</feature>
<feature type="region of interest" description="Disordered" evidence="1">
    <location>
        <begin position="394"/>
        <end position="452"/>
    </location>
</feature>
<dbReference type="InterPro" id="IPR016024">
    <property type="entry name" value="ARM-type_fold"/>
</dbReference>
<feature type="compositionally biased region" description="Basic and acidic residues" evidence="1">
    <location>
        <begin position="297"/>
        <end position="308"/>
    </location>
</feature>
<dbReference type="InterPro" id="IPR011989">
    <property type="entry name" value="ARM-like"/>
</dbReference>
<dbReference type="EMBL" id="JANJYJ010000009">
    <property type="protein sequence ID" value="KAK3189166.1"/>
    <property type="molecule type" value="Genomic_DNA"/>
</dbReference>
<dbReference type="Gene3D" id="1.25.10.10">
    <property type="entry name" value="Leucine-rich Repeat Variant"/>
    <property type="match status" value="1"/>
</dbReference>
<dbReference type="SUPFAM" id="SSF48371">
    <property type="entry name" value="ARM repeat"/>
    <property type="match status" value="1"/>
</dbReference>
<comment type="caution">
    <text evidence="3">The sequence shown here is derived from an EMBL/GenBank/DDBJ whole genome shotgun (WGS) entry which is preliminary data.</text>
</comment>
<dbReference type="PANTHER" id="PTHR31355">
    <property type="entry name" value="MICROTUBULE-ASSOCIATED PROTEIN TORTIFOLIA1"/>
    <property type="match status" value="1"/>
</dbReference>